<evidence type="ECO:0000313" key="1">
    <source>
        <dbReference type="EMBL" id="QMT02442.1"/>
    </source>
</evidence>
<accession>A0A7D7QH53</accession>
<keyword evidence="2" id="KW-1185">Reference proteome</keyword>
<name>A0A7D7QH53_9ACTN</name>
<dbReference type="RefSeq" id="WP_219850675.1">
    <property type="nucleotide sequence ID" value="NZ_CP059491.1"/>
</dbReference>
<sequence>MGSSLEVPSVSSIRSALQDIPGAMREDVPLPEFVEIGGDPALEVPNSTDLSVVGVDTEDFEIEDQTFADDPMVFFEVPPEITDDDLRNALGKERLEQLQRLEQIHGLDALGWYVTFHQRSYQHGVHIPFDGVVYLAIRAFSTLPLPTSRKVELAFHAIARHELFHFSVDCMAANWELATGVSVFWPAAAELRNSNGYDELEEALANAYMLRGFRHPSQVLSNSGGAYGALKEFCKQQPAGYCDGPDYARSRSHYLDHCRQLSRDHHKSSAPTWRAPDALDPLIFYPGLVRVDWTRCPIIVHDRDDLLMTLGIGISAFRTILEITETSGFTRSLRKLDKRLQKQWQIRKADLKRSTALKSLDFKRWKPGGPNYYSVRVDSNFRAHLRYNPDETVWAAEDIGNHKAMGHG</sequence>
<dbReference type="Proteomes" id="UP000515663">
    <property type="component" value="Chromosome"/>
</dbReference>
<reference evidence="2" key="1">
    <citation type="submission" date="2020-07" db="EMBL/GenBank/DDBJ databases">
        <title>novel species isolated from the respiratory tract of Marmot.</title>
        <authorList>
            <person name="Zhang G."/>
        </authorList>
    </citation>
    <scope>NUCLEOTIDE SEQUENCE [LARGE SCALE GENOMIC DNA]</scope>
    <source>
        <strain evidence="2">686</strain>
    </source>
</reference>
<protein>
    <submittedName>
        <fullName evidence="1">Uncharacterized protein</fullName>
    </submittedName>
</protein>
<organism evidence="1 2">
    <name type="scientific">Gordonia jinghuaiqii</name>
    <dbReference type="NCBI Taxonomy" id="2758710"/>
    <lineage>
        <taxon>Bacteria</taxon>
        <taxon>Bacillati</taxon>
        <taxon>Actinomycetota</taxon>
        <taxon>Actinomycetes</taxon>
        <taxon>Mycobacteriales</taxon>
        <taxon>Gordoniaceae</taxon>
        <taxon>Gordonia</taxon>
    </lineage>
</organism>
<dbReference type="AlphaFoldDB" id="A0A7D7QH53"/>
<gene>
    <name evidence="1" type="ORF">H1R19_04595</name>
</gene>
<proteinExistence type="predicted"/>
<evidence type="ECO:0000313" key="2">
    <source>
        <dbReference type="Proteomes" id="UP000515663"/>
    </source>
</evidence>
<dbReference type="EMBL" id="CP059491">
    <property type="protein sequence ID" value="QMT02442.1"/>
    <property type="molecule type" value="Genomic_DNA"/>
</dbReference>
<dbReference type="KEGG" id="gji:H1R19_04595"/>